<protein>
    <recommendedName>
        <fullName evidence="2">Outer membrane protein beta-barrel domain-containing protein</fullName>
    </recommendedName>
</protein>
<evidence type="ECO:0000313" key="4">
    <source>
        <dbReference type="Proteomes" id="UP000070319"/>
    </source>
</evidence>
<sequence>MKKLIITMLMTIAGLTTLMAQQTHDIKGVVTDKRNEPIVGALVTAEGTDISSITDIDGKFLLRDVPVDAKKVIVESIGMETTDAKIDRPIMMAARPKRLSLVVEAGMDWSRYTAEGSDSKNGYHFGVGMEVRMSKRWAFRPMVQLANRGAEYNFTEGSYSYKETWNPLMLDVPFNFLVRYDLARNMSLVLSFGPVFSWGLSGKVKVSETGKEDAEYDIYSKDYESSWGNYKHALLHPLGFGMTYGIGVEYKKLMINVSGKNMGIIAEDEGPGDVKEHNFVLGASVSYRF</sequence>
<dbReference type="Pfam" id="PF13568">
    <property type="entry name" value="OMP_b-brl_2"/>
    <property type="match status" value="1"/>
</dbReference>
<dbReference type="PATRIC" id="fig|329854.7.peg.879"/>
<reference evidence="3 4" key="1">
    <citation type="submission" date="2016-02" db="EMBL/GenBank/DDBJ databases">
        <authorList>
            <person name="Wen L."/>
            <person name="He K."/>
            <person name="Yang H."/>
        </authorList>
    </citation>
    <scope>NUCLEOTIDE SEQUENCE [LARGE SCALE GENOMIC DNA]</scope>
    <source>
        <strain evidence="3 4">KLE1704</strain>
    </source>
</reference>
<comment type="caution">
    <text evidence="3">The sequence shown here is derived from an EMBL/GenBank/DDBJ whole genome shotgun (WGS) entry which is preliminary data.</text>
</comment>
<proteinExistence type="predicted"/>
<evidence type="ECO:0000313" key="3">
    <source>
        <dbReference type="EMBL" id="KXT54343.1"/>
    </source>
</evidence>
<name>A0A139LSK2_9BACE</name>
<dbReference type="AlphaFoldDB" id="A0A139LSK2"/>
<dbReference type="SUPFAM" id="SSF49464">
    <property type="entry name" value="Carboxypeptidase regulatory domain-like"/>
    <property type="match status" value="1"/>
</dbReference>
<accession>A0A139LSK2</accession>
<feature type="domain" description="Outer membrane protein beta-barrel" evidence="2">
    <location>
        <begin position="97"/>
        <end position="258"/>
    </location>
</feature>
<gene>
    <name evidence="3" type="ORF">HMPREF2531_00876</name>
</gene>
<dbReference type="Pfam" id="PF13715">
    <property type="entry name" value="CarbopepD_reg_2"/>
    <property type="match status" value="1"/>
</dbReference>
<dbReference type="Gene3D" id="2.60.40.1120">
    <property type="entry name" value="Carboxypeptidase-like, regulatory domain"/>
    <property type="match status" value="1"/>
</dbReference>
<dbReference type="EMBL" id="LTDF01000045">
    <property type="protein sequence ID" value="KXT54343.1"/>
    <property type="molecule type" value="Genomic_DNA"/>
</dbReference>
<evidence type="ECO:0000259" key="2">
    <source>
        <dbReference type="Pfam" id="PF13568"/>
    </source>
</evidence>
<feature type="signal peptide" evidence="1">
    <location>
        <begin position="1"/>
        <end position="20"/>
    </location>
</feature>
<dbReference type="InterPro" id="IPR008969">
    <property type="entry name" value="CarboxyPept-like_regulatory"/>
</dbReference>
<organism evidence="3">
    <name type="scientific">Bacteroides intestinalis</name>
    <dbReference type="NCBI Taxonomy" id="329854"/>
    <lineage>
        <taxon>Bacteria</taxon>
        <taxon>Pseudomonadati</taxon>
        <taxon>Bacteroidota</taxon>
        <taxon>Bacteroidia</taxon>
        <taxon>Bacteroidales</taxon>
        <taxon>Bacteroidaceae</taxon>
        <taxon>Bacteroides</taxon>
    </lineage>
</organism>
<dbReference type="GeneID" id="66307535"/>
<dbReference type="Proteomes" id="UP000070319">
    <property type="component" value="Unassembled WGS sequence"/>
</dbReference>
<dbReference type="RefSeq" id="WP_007214465.1">
    <property type="nucleotide sequence ID" value="NZ_KQ968679.1"/>
</dbReference>
<keyword evidence="1" id="KW-0732">Signal</keyword>
<evidence type="ECO:0000256" key="1">
    <source>
        <dbReference type="SAM" id="SignalP"/>
    </source>
</evidence>
<dbReference type="InterPro" id="IPR025665">
    <property type="entry name" value="Beta-barrel_OMP_2"/>
</dbReference>
<feature type="chain" id="PRO_5007487253" description="Outer membrane protein beta-barrel domain-containing protein" evidence="1">
    <location>
        <begin position="21"/>
        <end position="289"/>
    </location>
</feature>